<name>A0A6L3MYT0_9BURK</name>
<dbReference type="InterPro" id="IPR016932">
    <property type="entry name" value="UCP029669"/>
</dbReference>
<dbReference type="AlphaFoldDB" id="A0A6L3MYT0"/>
<dbReference type="CDD" id="cd16390">
    <property type="entry name" value="ParB_N_Srx_like"/>
    <property type="match status" value="1"/>
</dbReference>
<proteinExistence type="predicted"/>
<organism evidence="2 3">
    <name type="scientific">Burkholderia stagnalis</name>
    <dbReference type="NCBI Taxonomy" id="1503054"/>
    <lineage>
        <taxon>Bacteria</taxon>
        <taxon>Pseudomonadati</taxon>
        <taxon>Pseudomonadota</taxon>
        <taxon>Betaproteobacteria</taxon>
        <taxon>Burkholderiales</taxon>
        <taxon>Burkholderiaceae</taxon>
        <taxon>Burkholderia</taxon>
        <taxon>Burkholderia cepacia complex</taxon>
    </lineage>
</organism>
<gene>
    <name evidence="2" type="ORF">F7R25_16560</name>
</gene>
<sequence>MADFLRNTFCATESRNDPPPGRQATAHTDNRHRGHHMYRVPLSVLRPTQITIGMDYVHAKALITARYSGTRLKRFMRDHALHVVVGPHNALYVVDHHHWARAWLDLGYFDAPVTVVADWHHLGPRRFWKKMQARRWVHPFDEHGRRRSIDHLPSTITGLVDDPYHSLAAFSRRAGAYRKPTRAFVSFVWSEFLRQHVAAPDKEAGSFSLALLRAIKISRSKLAEGMPGYLGDKLP</sequence>
<dbReference type="SUPFAM" id="SSF110849">
    <property type="entry name" value="ParB/Sulfiredoxin"/>
    <property type="match status" value="1"/>
</dbReference>
<reference evidence="2 3" key="1">
    <citation type="submission" date="2019-09" db="EMBL/GenBank/DDBJ databases">
        <title>Draft genome sequences of 48 bacterial type strains from the CCUG.</title>
        <authorList>
            <person name="Tunovic T."/>
            <person name="Pineiro-Iglesias B."/>
            <person name="Unosson C."/>
            <person name="Inganas E."/>
            <person name="Ohlen M."/>
            <person name="Cardew S."/>
            <person name="Jensie-Markopoulos S."/>
            <person name="Salva-Serra F."/>
            <person name="Jaen-Luchoro D."/>
            <person name="Karlsson R."/>
            <person name="Svensson-Stadler L."/>
            <person name="Chun J."/>
            <person name="Moore E."/>
        </authorList>
    </citation>
    <scope>NUCLEOTIDE SEQUENCE [LARGE SCALE GENOMIC DNA]</scope>
    <source>
        <strain evidence="2 3">CCUG 65686</strain>
    </source>
</reference>
<evidence type="ECO:0000256" key="1">
    <source>
        <dbReference type="SAM" id="MobiDB-lite"/>
    </source>
</evidence>
<dbReference type="Pfam" id="PF08857">
    <property type="entry name" value="ParBc_2"/>
    <property type="match status" value="1"/>
</dbReference>
<dbReference type="EMBL" id="VZOK01000021">
    <property type="protein sequence ID" value="KAB0637362.1"/>
    <property type="molecule type" value="Genomic_DNA"/>
</dbReference>
<evidence type="ECO:0000313" key="2">
    <source>
        <dbReference type="EMBL" id="KAB0637362.1"/>
    </source>
</evidence>
<dbReference type="InterPro" id="IPR036086">
    <property type="entry name" value="ParB/Sulfiredoxin_sf"/>
</dbReference>
<dbReference type="PIRSF" id="PIRSF029669">
    <property type="entry name" value="UCP029669"/>
    <property type="match status" value="1"/>
</dbReference>
<dbReference type="InterPro" id="IPR014956">
    <property type="entry name" value="ParBc_2"/>
</dbReference>
<evidence type="ECO:0000313" key="3">
    <source>
        <dbReference type="Proteomes" id="UP000473470"/>
    </source>
</evidence>
<feature type="region of interest" description="Disordered" evidence="1">
    <location>
        <begin position="11"/>
        <end position="32"/>
    </location>
</feature>
<dbReference type="Gene3D" id="3.90.1530.10">
    <property type="entry name" value="Conserved hypothetical protein from pyrococcus furiosus pfu- 392566-001, ParB domain"/>
    <property type="match status" value="1"/>
</dbReference>
<accession>A0A6L3MYT0</accession>
<dbReference type="Gene3D" id="1.10.8.10">
    <property type="entry name" value="DNA helicase RuvA subunit, C-terminal domain"/>
    <property type="match status" value="1"/>
</dbReference>
<comment type="caution">
    <text evidence="2">The sequence shown here is derived from an EMBL/GenBank/DDBJ whole genome shotgun (WGS) entry which is preliminary data.</text>
</comment>
<protein>
    <submittedName>
        <fullName evidence="2">Chromosome partitioning protein ParB</fullName>
    </submittedName>
</protein>
<dbReference type="Proteomes" id="UP000473470">
    <property type="component" value="Unassembled WGS sequence"/>
</dbReference>